<dbReference type="PROSITE" id="PS50157">
    <property type="entry name" value="ZINC_FINGER_C2H2_2"/>
    <property type="match status" value="1"/>
</dbReference>
<accession>A0AAV8FNS1</accession>
<dbReference type="GO" id="GO:0004540">
    <property type="term" value="F:RNA nuclease activity"/>
    <property type="evidence" value="ECO:0007669"/>
    <property type="project" value="InterPro"/>
</dbReference>
<comment type="caution">
    <text evidence="4">The sequence shown here is derived from an EMBL/GenBank/DDBJ whole genome shotgun (WGS) entry which is preliminary data.</text>
</comment>
<dbReference type="PROSITE" id="PS00028">
    <property type="entry name" value="ZINC_FINGER_C2H2_1"/>
    <property type="match status" value="1"/>
</dbReference>
<feature type="domain" description="C2H2-type" evidence="3">
    <location>
        <begin position="253"/>
        <end position="281"/>
    </location>
</feature>
<sequence length="524" mass="59479">MIDRSKGRVIKKEGWKDETKEKRRRRESREMDPSSDLGFDIFEERRKYERHEIEKGTSLLDLCLSGHMTSICSISFAAQWSLPAAKSMPPLAFPTLHLPTNSPSPCLLPLRRVSSSFPFSPSLFHKPLSTTTTSSHRLLTPLAISNSNQHDPPLASEAEIEMLPGRDGVFSARLPSVVILWDLDNKPPHGPPFDAAASLKRTSSLLGQVGEFSAYANRHAFSHVPDWVKSERSDRRRLDLLEKKGLATPTDPYTCGMCGRKFTTRVELKRHFQQLHERERMKKVNRLRSLKGKKKQKYRDRYISGNHKYDETARELLTPKSGYGLASELRRAGVNVQTVKDKPQAADAALKKRVRESLARGVDWMVLVSDDSDFIETIQMAREAELRTVVVGDAQRALGRVADIWLPWSQVEKGEITDNLLKSKMQAGSFDKEESEEEDDEDGPFMGSWVFDDGEESDDFDVVVEEITGGRSQRRRNGRGRKSAFSEEEFSVEMNFDQGVLDMFGSLMGGDETFWDSDDEHWHA</sequence>
<keyword evidence="1" id="KW-0863">Zinc-finger</keyword>
<dbReference type="InterPro" id="IPR021139">
    <property type="entry name" value="NYN"/>
</dbReference>
<keyword evidence="5" id="KW-1185">Reference proteome</keyword>
<reference evidence="4" key="1">
    <citation type="submission" date="2022-08" db="EMBL/GenBank/DDBJ databases">
        <authorList>
            <person name="Marques A."/>
        </authorList>
    </citation>
    <scope>NUCLEOTIDE SEQUENCE</scope>
    <source>
        <strain evidence="4">RhyPub2mFocal</strain>
        <tissue evidence="4">Leaves</tissue>
    </source>
</reference>
<dbReference type="EMBL" id="JAMFTS010000002">
    <property type="protein sequence ID" value="KAJ4792612.1"/>
    <property type="molecule type" value="Genomic_DNA"/>
</dbReference>
<gene>
    <name evidence="4" type="ORF">LUZ62_043858</name>
</gene>
<dbReference type="PANTHER" id="PTHR35744">
    <property type="entry name" value="C2H2-TYPE DOMAIN-CONTAINING PROTEIN"/>
    <property type="match status" value="1"/>
</dbReference>
<dbReference type="InterPro" id="IPR013087">
    <property type="entry name" value="Znf_C2H2_type"/>
</dbReference>
<name>A0AAV8FNS1_9POAL</name>
<dbReference type="CDD" id="cd18725">
    <property type="entry name" value="PIN_LabA-like"/>
    <property type="match status" value="1"/>
</dbReference>
<keyword evidence="1" id="KW-0479">Metal-binding</keyword>
<organism evidence="4 5">
    <name type="scientific">Rhynchospora pubera</name>
    <dbReference type="NCBI Taxonomy" id="906938"/>
    <lineage>
        <taxon>Eukaryota</taxon>
        <taxon>Viridiplantae</taxon>
        <taxon>Streptophyta</taxon>
        <taxon>Embryophyta</taxon>
        <taxon>Tracheophyta</taxon>
        <taxon>Spermatophyta</taxon>
        <taxon>Magnoliopsida</taxon>
        <taxon>Liliopsida</taxon>
        <taxon>Poales</taxon>
        <taxon>Cyperaceae</taxon>
        <taxon>Cyperoideae</taxon>
        <taxon>Rhynchosporeae</taxon>
        <taxon>Rhynchospora</taxon>
    </lineage>
</organism>
<dbReference type="PANTHER" id="PTHR35744:SF2">
    <property type="entry name" value="OS06G0166200 PROTEIN"/>
    <property type="match status" value="1"/>
</dbReference>
<dbReference type="SUPFAM" id="SSF57667">
    <property type="entry name" value="beta-beta-alpha zinc fingers"/>
    <property type="match status" value="1"/>
</dbReference>
<keyword evidence="1" id="KW-0862">Zinc</keyword>
<dbReference type="Pfam" id="PF01936">
    <property type="entry name" value="NYN"/>
    <property type="match status" value="1"/>
</dbReference>
<dbReference type="Gene3D" id="3.30.160.60">
    <property type="entry name" value="Classic Zinc Finger"/>
    <property type="match status" value="1"/>
</dbReference>
<feature type="region of interest" description="Disordered" evidence="2">
    <location>
        <begin position="1"/>
        <end position="36"/>
    </location>
</feature>
<evidence type="ECO:0000313" key="4">
    <source>
        <dbReference type="EMBL" id="KAJ4792612.1"/>
    </source>
</evidence>
<dbReference type="InterPro" id="IPR036236">
    <property type="entry name" value="Znf_C2H2_sf"/>
</dbReference>
<evidence type="ECO:0000259" key="3">
    <source>
        <dbReference type="PROSITE" id="PS50157"/>
    </source>
</evidence>
<protein>
    <recommendedName>
        <fullName evidence="3">C2H2-type domain-containing protein</fullName>
    </recommendedName>
</protein>
<evidence type="ECO:0000256" key="1">
    <source>
        <dbReference type="PROSITE-ProRule" id="PRU00042"/>
    </source>
</evidence>
<feature type="compositionally biased region" description="Acidic residues" evidence="2">
    <location>
        <begin position="433"/>
        <end position="443"/>
    </location>
</feature>
<evidence type="ECO:0000256" key="2">
    <source>
        <dbReference type="SAM" id="MobiDB-lite"/>
    </source>
</evidence>
<proteinExistence type="predicted"/>
<dbReference type="SMART" id="SM00355">
    <property type="entry name" value="ZnF_C2H2"/>
    <property type="match status" value="1"/>
</dbReference>
<evidence type="ECO:0000313" key="5">
    <source>
        <dbReference type="Proteomes" id="UP001140206"/>
    </source>
</evidence>
<dbReference type="AlphaFoldDB" id="A0AAV8FNS1"/>
<dbReference type="Proteomes" id="UP001140206">
    <property type="component" value="Chromosome 2"/>
</dbReference>
<feature type="compositionally biased region" description="Basic and acidic residues" evidence="2">
    <location>
        <begin position="1"/>
        <end position="32"/>
    </location>
</feature>
<dbReference type="GO" id="GO:0008270">
    <property type="term" value="F:zinc ion binding"/>
    <property type="evidence" value="ECO:0007669"/>
    <property type="project" value="UniProtKB-KW"/>
</dbReference>
<feature type="region of interest" description="Disordered" evidence="2">
    <location>
        <begin position="427"/>
        <end position="454"/>
    </location>
</feature>